<organism evidence="9 10">
    <name type="scientific">Pseudopedobacter saltans (strain ATCC 51119 / DSM 12145 / JCM 21818 / CCUG 39354 / LMG 10337 / NBRC 100064 / NCIMB 13643)</name>
    <name type="common">Pedobacter saltans</name>
    <dbReference type="NCBI Taxonomy" id="762903"/>
    <lineage>
        <taxon>Bacteria</taxon>
        <taxon>Pseudomonadati</taxon>
        <taxon>Bacteroidota</taxon>
        <taxon>Sphingobacteriia</taxon>
        <taxon>Sphingobacteriales</taxon>
        <taxon>Sphingobacteriaceae</taxon>
        <taxon>Pseudopedobacter</taxon>
    </lineage>
</organism>
<keyword evidence="5" id="KW-0067">ATP-binding</keyword>
<evidence type="ECO:0000256" key="6">
    <source>
        <dbReference type="SAM" id="Coils"/>
    </source>
</evidence>
<dbReference type="FunFam" id="3.40.50.300:FF:000326">
    <property type="entry name" value="P-loop containing nucleoside triphosphate hydrolase"/>
    <property type="match status" value="1"/>
</dbReference>
<evidence type="ECO:0000313" key="10">
    <source>
        <dbReference type="Proteomes" id="UP000000310"/>
    </source>
</evidence>
<dbReference type="GO" id="GO:0005694">
    <property type="term" value="C:chromosome"/>
    <property type="evidence" value="ECO:0007669"/>
    <property type="project" value="UniProtKB-ARBA"/>
</dbReference>
<dbReference type="AlphaFoldDB" id="F0SEP5"/>
<dbReference type="PANTHER" id="PTHR43788">
    <property type="entry name" value="DNA2/NAM7 HELICASE FAMILY MEMBER"/>
    <property type="match status" value="1"/>
</dbReference>
<dbReference type="HOGENOM" id="CLU_001666_8_2_10"/>
<reference evidence="10" key="2">
    <citation type="submission" date="2011-02" db="EMBL/GenBank/DDBJ databases">
        <title>The complete genome of Pedobacter saltans DSM 12145.</title>
        <authorList>
            <consortium name="US DOE Joint Genome Institute (JGI-PGF)"/>
            <person name="Lucas S."/>
            <person name="Copeland A."/>
            <person name="Lapidus A."/>
            <person name="Bruce D."/>
            <person name="Goodwin L."/>
            <person name="Pitluck S."/>
            <person name="Kyrpides N."/>
            <person name="Mavromatis K."/>
            <person name="Pagani I."/>
            <person name="Ivanova N."/>
            <person name="Ovchinnikova G."/>
            <person name="Lu M."/>
            <person name="Detter J.C."/>
            <person name="Han C."/>
            <person name="Land M."/>
            <person name="Hauser L."/>
            <person name="Markowitz V."/>
            <person name="Cheng J.-F."/>
            <person name="Hugenholtz P."/>
            <person name="Woyke T."/>
            <person name="Wu D."/>
            <person name="Tindall B."/>
            <person name="Pomrenke H.G."/>
            <person name="Brambilla E."/>
            <person name="Klenk H.-P."/>
            <person name="Eisen J.A."/>
        </authorList>
    </citation>
    <scope>NUCLEOTIDE SEQUENCE [LARGE SCALE GENOMIC DNA]</scope>
    <source>
        <strain evidence="10">ATCC 51119 / DSM 12145 / JCM 21818 / LMG 10337 / NBRC 100064 / NCIMB 13643</strain>
    </source>
</reference>
<keyword evidence="6" id="KW-0175">Coiled coil</keyword>
<dbReference type="SMART" id="SM00487">
    <property type="entry name" value="DEXDc"/>
    <property type="match status" value="1"/>
</dbReference>
<dbReference type="PANTHER" id="PTHR43788:SF8">
    <property type="entry name" value="DNA-BINDING PROTEIN SMUBP-2"/>
    <property type="match status" value="1"/>
</dbReference>
<dbReference type="InterPro" id="IPR050534">
    <property type="entry name" value="Coronavir_polyprotein_1ab"/>
</dbReference>
<dbReference type="RefSeq" id="WP_013632434.1">
    <property type="nucleotide sequence ID" value="NC_015177.1"/>
</dbReference>
<dbReference type="Gene3D" id="2.40.30.270">
    <property type="match status" value="1"/>
</dbReference>
<dbReference type="Proteomes" id="UP000000310">
    <property type="component" value="Chromosome"/>
</dbReference>
<feature type="coiled-coil region" evidence="6">
    <location>
        <begin position="273"/>
        <end position="300"/>
    </location>
</feature>
<dbReference type="Pfam" id="PF13086">
    <property type="entry name" value="AAA_11"/>
    <property type="match status" value="1"/>
</dbReference>
<evidence type="ECO:0000256" key="4">
    <source>
        <dbReference type="ARBA" id="ARBA00022806"/>
    </source>
</evidence>
<gene>
    <name evidence="9" type="ordered locus">Pedsa_1369</name>
</gene>
<evidence type="ECO:0000259" key="8">
    <source>
        <dbReference type="SMART" id="SM00487"/>
    </source>
</evidence>
<dbReference type="eggNOG" id="COG0507">
    <property type="taxonomic scope" value="Bacteria"/>
</dbReference>
<dbReference type="Pfam" id="PF13087">
    <property type="entry name" value="AAA_12"/>
    <property type="match status" value="1"/>
</dbReference>
<dbReference type="OrthoDB" id="9757917at2"/>
<evidence type="ECO:0000256" key="2">
    <source>
        <dbReference type="ARBA" id="ARBA00022741"/>
    </source>
</evidence>
<reference evidence="9 10" key="1">
    <citation type="journal article" date="2011" name="Stand. Genomic Sci.">
        <title>Complete genome sequence of the gliding, heparinolytic Pedobacter saltans type strain (113).</title>
        <authorList>
            <person name="Liolios K."/>
            <person name="Sikorski J."/>
            <person name="Lu M."/>
            <person name="Nolan M."/>
            <person name="Lapidus A."/>
            <person name="Lucas S."/>
            <person name="Hammon N."/>
            <person name="Deshpande S."/>
            <person name="Cheng J.F."/>
            <person name="Tapia R."/>
            <person name="Han C."/>
            <person name="Goodwin L."/>
            <person name="Pitluck S."/>
            <person name="Huntemann M."/>
            <person name="Ivanova N."/>
            <person name="Pagani I."/>
            <person name="Mavromatis K."/>
            <person name="Ovchinikova G."/>
            <person name="Pati A."/>
            <person name="Chen A."/>
            <person name="Palaniappan K."/>
            <person name="Land M."/>
            <person name="Hauser L."/>
            <person name="Brambilla E.M."/>
            <person name="Kotsyurbenko O."/>
            <person name="Rohde M."/>
            <person name="Tindall B.J."/>
            <person name="Abt B."/>
            <person name="Goker M."/>
            <person name="Detter J.C."/>
            <person name="Woyke T."/>
            <person name="Bristow J."/>
            <person name="Eisen J.A."/>
            <person name="Markowitz V."/>
            <person name="Hugenholtz P."/>
            <person name="Klenk H.P."/>
            <person name="Kyrpides N.C."/>
        </authorList>
    </citation>
    <scope>NUCLEOTIDE SEQUENCE [LARGE SCALE GENOMIC DNA]</scope>
    <source>
        <strain evidence="10">ATCC 51119 / DSM 12145 / JCM 21818 / LMG 10337 / NBRC 100064 / NCIMB 13643</strain>
    </source>
</reference>
<dbReference type="InterPro" id="IPR047187">
    <property type="entry name" value="SF1_C_Upf1"/>
</dbReference>
<dbReference type="InterPro" id="IPR014001">
    <property type="entry name" value="Helicase_ATP-bd"/>
</dbReference>
<feature type="domain" description="Helicase ATP-binding" evidence="8">
    <location>
        <begin position="174"/>
        <end position="439"/>
    </location>
</feature>
<dbReference type="GO" id="GO:0043139">
    <property type="term" value="F:5'-3' DNA helicase activity"/>
    <property type="evidence" value="ECO:0007669"/>
    <property type="project" value="TreeGrafter"/>
</dbReference>
<dbReference type="EMBL" id="CP002545">
    <property type="protein sequence ID" value="ADY51935.1"/>
    <property type="molecule type" value="Genomic_DNA"/>
</dbReference>
<dbReference type="InterPro" id="IPR041677">
    <property type="entry name" value="DNA2/NAM7_AAA_11"/>
</dbReference>
<dbReference type="InterPro" id="IPR003593">
    <property type="entry name" value="AAA+_ATPase"/>
</dbReference>
<dbReference type="KEGG" id="psn:Pedsa_1369"/>
<keyword evidence="2" id="KW-0547">Nucleotide-binding</keyword>
<dbReference type="GO" id="GO:0005524">
    <property type="term" value="F:ATP binding"/>
    <property type="evidence" value="ECO:0007669"/>
    <property type="project" value="UniProtKB-KW"/>
</dbReference>
<dbReference type="Gene3D" id="3.40.50.300">
    <property type="entry name" value="P-loop containing nucleotide triphosphate hydrolases"/>
    <property type="match status" value="2"/>
</dbReference>
<dbReference type="SMART" id="SM00382">
    <property type="entry name" value="AAA"/>
    <property type="match status" value="1"/>
</dbReference>
<keyword evidence="10" id="KW-1185">Reference proteome</keyword>
<keyword evidence="3" id="KW-0378">Hydrolase</keyword>
<dbReference type="eggNOG" id="COG1112">
    <property type="taxonomic scope" value="Bacteria"/>
</dbReference>
<protein>
    <submittedName>
        <fullName evidence="9">AAA ATPase</fullName>
    </submittedName>
</protein>
<sequence length="629" mass="71655">MSYFLELQNLLEIERKEDLSLFENQNKLLSNAEKRNLGIVWYPIAIRNTEIGRGDYLLVEVERTTHQEIVHQFRSGVPVAFFTHHDSDLKLEGLISHVSANRMRIALKVDELPDWMNKGKIGVQLLFDNNSYDEMKRALKKAEIIERNDTENRLIKVLTGVEKPFFKKEASGYISSRLNDSQNQAVNSILAAQELAILHGPPGTGKTTTLVEAISALYMQSGKQILVTAPSNTAVDLLTLKLAEKGVNVIRIGNPIRVSQKLEELTLDYKINQHQYNKEIKQLKKQAAEYRNMAHKYKRSFGKLEREQRKALFDEAHKLLKQVEQTESFISEDLLNKAQVITATLVGVNNYAIKDRDYDIVVIDEAAQALEPACWIPVLRSRKVIFAGDHLQLPPTVKSKEAEKLGLSSTLLEKNMGFHPEAVSLLTTQYRMNKEINDYPSIELYESKLHADRSVATRKLDQKDIPVEFVDTAGCSFDEKINGTSVYNPEEANFTLKHLTGLLQNHNKAKYSVAVISPYKQQVELLKELIEDWEDLKPFLAQIDINTIDSFQGQERDIVYISLTRSNSENAIGFLSDIRRMNVAITRARMKLVVIGDSGTLSKNAFYSDFISYTEKINGYKSAWEFMHI</sequence>
<evidence type="ECO:0000259" key="7">
    <source>
        <dbReference type="SMART" id="SM00382"/>
    </source>
</evidence>
<dbReference type="InterPro" id="IPR041679">
    <property type="entry name" value="DNA2/NAM7-like_C"/>
</dbReference>
<proteinExistence type="inferred from homology"/>
<feature type="domain" description="AAA+ ATPase" evidence="7">
    <location>
        <begin position="192"/>
        <end position="417"/>
    </location>
</feature>
<name>F0SEP5_PSESL</name>
<evidence type="ECO:0000256" key="5">
    <source>
        <dbReference type="ARBA" id="ARBA00022840"/>
    </source>
</evidence>
<evidence type="ECO:0000313" key="9">
    <source>
        <dbReference type="EMBL" id="ADY51935.1"/>
    </source>
</evidence>
<keyword evidence="4" id="KW-0347">Helicase</keyword>
<evidence type="ECO:0000256" key="1">
    <source>
        <dbReference type="ARBA" id="ARBA00007913"/>
    </source>
</evidence>
<dbReference type="InterPro" id="IPR027417">
    <property type="entry name" value="P-loop_NTPase"/>
</dbReference>
<dbReference type="STRING" id="762903.Pedsa_1369"/>
<comment type="similarity">
    <text evidence="1">Belongs to the DNA2/NAM7 helicase family.</text>
</comment>
<evidence type="ECO:0000256" key="3">
    <source>
        <dbReference type="ARBA" id="ARBA00022801"/>
    </source>
</evidence>
<dbReference type="GO" id="GO:0016787">
    <property type="term" value="F:hydrolase activity"/>
    <property type="evidence" value="ECO:0007669"/>
    <property type="project" value="UniProtKB-KW"/>
</dbReference>
<dbReference type="CDD" id="cd18808">
    <property type="entry name" value="SF1_C_Upf1"/>
    <property type="match status" value="1"/>
</dbReference>
<dbReference type="SUPFAM" id="SSF52540">
    <property type="entry name" value="P-loop containing nucleoside triphosphate hydrolases"/>
    <property type="match status" value="1"/>
</dbReference>
<accession>F0SEP5</accession>